<keyword evidence="4" id="KW-1185">Reference proteome</keyword>
<dbReference type="Proteomes" id="UP001043456">
    <property type="component" value="Unassembled WGS sequence"/>
</dbReference>
<sequence length="175" mass="20303">MKIYTPLILLAGCFQATRASWLELISMNFDTRGVFHDDGDLGFIDRDFNDGCSQRRIPGITELCMDWGLRRAHLFTNSGVRHCYSQRSQAWIRGNGPDQRLGAIWYYQWTEVACTWPAKRALLDETETVDKRGIEEGIPEPNERKRSPGSPAYTRRRRTQKEEEENREVILNPPL</sequence>
<comment type="caution">
    <text evidence="3">The sequence shown here is derived from an EMBL/GenBank/DDBJ whole genome shotgun (WGS) entry which is preliminary data.</text>
</comment>
<feature type="region of interest" description="Disordered" evidence="1">
    <location>
        <begin position="130"/>
        <end position="175"/>
    </location>
</feature>
<reference evidence="3 4" key="1">
    <citation type="submission" date="2018-10" db="EMBL/GenBank/DDBJ databases">
        <title>Pan-genome distribution and transcriptional activeness of fungal secondary metabolism genes in Aspergillus section Fumigati.</title>
        <authorList>
            <person name="Takahashi H."/>
            <person name="Umemura M."/>
            <person name="Ninomiya A."/>
            <person name="Kusuya Y."/>
            <person name="Urayama S."/>
            <person name="Shimizu M."/>
            <person name="Watanabe A."/>
            <person name="Kamei K."/>
            <person name="Yaguchi T."/>
            <person name="Hagiwara D."/>
        </authorList>
    </citation>
    <scope>NUCLEOTIDE SEQUENCE [LARGE SCALE GENOMIC DNA]</scope>
    <source>
        <strain evidence="3 4">IFM 55266</strain>
    </source>
</reference>
<proteinExistence type="predicted"/>
<dbReference type="EMBL" id="BHVY01000001">
    <property type="protein sequence ID" value="GIJ81664.1"/>
    <property type="molecule type" value="Genomic_DNA"/>
</dbReference>
<name>A0A9P3B267_9EURO</name>
<evidence type="ECO:0000313" key="3">
    <source>
        <dbReference type="EMBL" id="GIJ81664.1"/>
    </source>
</evidence>
<evidence type="ECO:0000313" key="4">
    <source>
        <dbReference type="Proteomes" id="UP001043456"/>
    </source>
</evidence>
<dbReference type="OrthoDB" id="4860686at2759"/>
<keyword evidence="2" id="KW-0732">Signal</keyword>
<protein>
    <submittedName>
        <fullName evidence="3">Uncharacterized protein</fullName>
    </submittedName>
</protein>
<dbReference type="AlphaFoldDB" id="A0A9P3B267"/>
<organism evidence="3 4">
    <name type="scientific">Aspergillus pseudoviridinutans</name>
    <dbReference type="NCBI Taxonomy" id="1517512"/>
    <lineage>
        <taxon>Eukaryota</taxon>
        <taxon>Fungi</taxon>
        <taxon>Dikarya</taxon>
        <taxon>Ascomycota</taxon>
        <taxon>Pezizomycotina</taxon>
        <taxon>Eurotiomycetes</taxon>
        <taxon>Eurotiomycetidae</taxon>
        <taxon>Eurotiales</taxon>
        <taxon>Aspergillaceae</taxon>
        <taxon>Aspergillus</taxon>
        <taxon>Aspergillus subgen. Fumigati</taxon>
    </lineage>
</organism>
<feature type="chain" id="PRO_5040297722" evidence="2">
    <location>
        <begin position="20"/>
        <end position="175"/>
    </location>
</feature>
<evidence type="ECO:0000256" key="1">
    <source>
        <dbReference type="SAM" id="MobiDB-lite"/>
    </source>
</evidence>
<dbReference type="GeneID" id="66998776"/>
<dbReference type="RefSeq" id="XP_043152411.1">
    <property type="nucleotide sequence ID" value="XM_043296476.1"/>
</dbReference>
<evidence type="ECO:0000256" key="2">
    <source>
        <dbReference type="SAM" id="SignalP"/>
    </source>
</evidence>
<accession>A0A9P3B267</accession>
<feature type="compositionally biased region" description="Basic and acidic residues" evidence="1">
    <location>
        <begin position="130"/>
        <end position="146"/>
    </location>
</feature>
<gene>
    <name evidence="3" type="ORF">Asppvi_000163</name>
</gene>
<feature type="signal peptide" evidence="2">
    <location>
        <begin position="1"/>
        <end position="19"/>
    </location>
</feature>